<reference evidence="2" key="1">
    <citation type="journal article" date="2011" name="PLoS Genet.">
        <title>Genomic analysis of the necrotrophic fungal pathogens Sclerotinia sclerotiorum and Botrytis cinerea.</title>
        <authorList>
            <person name="Amselem J."/>
            <person name="Cuomo C.A."/>
            <person name="van Kan J.A."/>
            <person name="Viaud M."/>
            <person name="Benito E.P."/>
            <person name="Couloux A."/>
            <person name="Coutinho P.M."/>
            <person name="de Vries R.P."/>
            <person name="Dyer P.S."/>
            <person name="Fillinger S."/>
            <person name="Fournier E."/>
            <person name="Gout L."/>
            <person name="Hahn M."/>
            <person name="Kohn L."/>
            <person name="Lapalu N."/>
            <person name="Plummer K.M."/>
            <person name="Pradier J.M."/>
            <person name="Quevillon E."/>
            <person name="Sharon A."/>
            <person name="Simon A."/>
            <person name="ten Have A."/>
            <person name="Tudzynski B."/>
            <person name="Tudzynski P."/>
            <person name="Wincker P."/>
            <person name="Andrew M."/>
            <person name="Anthouard V."/>
            <person name="Beever R.E."/>
            <person name="Beffa R."/>
            <person name="Benoit I."/>
            <person name="Bouzid O."/>
            <person name="Brault B."/>
            <person name="Chen Z."/>
            <person name="Choquer M."/>
            <person name="Collemare J."/>
            <person name="Cotton P."/>
            <person name="Danchin E.G."/>
            <person name="Da Silva C."/>
            <person name="Gautier A."/>
            <person name="Giraud C."/>
            <person name="Giraud T."/>
            <person name="Gonzalez C."/>
            <person name="Grossetete S."/>
            <person name="Guldener U."/>
            <person name="Henrissat B."/>
            <person name="Howlett B.J."/>
            <person name="Kodira C."/>
            <person name="Kretschmer M."/>
            <person name="Lappartient A."/>
            <person name="Leroch M."/>
            <person name="Levis C."/>
            <person name="Mauceli E."/>
            <person name="Neuveglise C."/>
            <person name="Oeser B."/>
            <person name="Pearson M."/>
            <person name="Poulain J."/>
            <person name="Poussereau N."/>
            <person name="Quesneville H."/>
            <person name="Rascle C."/>
            <person name="Schumacher J."/>
            <person name="Segurens B."/>
            <person name="Sexton A."/>
            <person name="Silva E."/>
            <person name="Sirven C."/>
            <person name="Soanes D.M."/>
            <person name="Talbot N.J."/>
            <person name="Templeton M."/>
            <person name="Yandava C."/>
            <person name="Yarden O."/>
            <person name="Zeng Q."/>
            <person name="Rollins J.A."/>
            <person name="Lebrun M.H."/>
            <person name="Dickman M."/>
        </authorList>
    </citation>
    <scope>NUCLEOTIDE SEQUENCE [LARGE SCALE GENOMIC DNA]</scope>
    <source>
        <strain evidence="2">ATCC 18683 / 1980 / Ss-1</strain>
    </source>
</reference>
<dbReference type="EMBL" id="CH476641">
    <property type="protein sequence ID" value="EDN97804.1"/>
    <property type="molecule type" value="Genomic_DNA"/>
</dbReference>
<accession>A7F4Y3</accession>
<evidence type="ECO:0000313" key="1">
    <source>
        <dbReference type="EMBL" id="EDN97804.1"/>
    </source>
</evidence>
<gene>
    <name evidence="1" type="ORF">SS1G_12658</name>
</gene>
<name>A7F4Y3_SCLS1</name>
<evidence type="ECO:0000313" key="2">
    <source>
        <dbReference type="Proteomes" id="UP000001312"/>
    </source>
</evidence>
<keyword evidence="2" id="KW-1185">Reference proteome</keyword>
<dbReference type="HOGENOM" id="CLU_1993977_0_0_1"/>
<sequence>MPNTPEANLINWTKRKGSACRTAVALGVNPSHLKALGPENACPIFTCCAVWILGSGDGEEFNPINRGRVVARFLTMQKQRMKYRKKERKKEENVGGNSDQWNIKDGISIMKQTPVMIYNVEVYNT</sequence>
<dbReference type="GeneID" id="5482738"/>
<dbReference type="RefSeq" id="XP_001586671.1">
    <property type="nucleotide sequence ID" value="XM_001586621.1"/>
</dbReference>
<proteinExistence type="predicted"/>
<organism evidence="1 2">
    <name type="scientific">Sclerotinia sclerotiorum (strain ATCC 18683 / 1980 / Ss-1)</name>
    <name type="common">White mold</name>
    <name type="synonym">Whetzelinia sclerotiorum</name>
    <dbReference type="NCBI Taxonomy" id="665079"/>
    <lineage>
        <taxon>Eukaryota</taxon>
        <taxon>Fungi</taxon>
        <taxon>Dikarya</taxon>
        <taxon>Ascomycota</taxon>
        <taxon>Pezizomycotina</taxon>
        <taxon>Leotiomycetes</taxon>
        <taxon>Helotiales</taxon>
        <taxon>Sclerotiniaceae</taxon>
        <taxon>Sclerotinia</taxon>
    </lineage>
</organism>
<dbReference type="KEGG" id="ssl:SS1G_12658"/>
<dbReference type="AlphaFoldDB" id="A7F4Y3"/>
<dbReference type="InParanoid" id="A7F4Y3"/>
<dbReference type="Proteomes" id="UP000001312">
    <property type="component" value="Unassembled WGS sequence"/>
</dbReference>
<protein>
    <submittedName>
        <fullName evidence="1">Uncharacterized protein</fullName>
    </submittedName>
</protein>